<feature type="binding site" evidence="11">
    <location>
        <position position="244"/>
    </location>
    <ligand>
        <name>FAD</name>
        <dbReference type="ChEBI" id="CHEBI:57692"/>
    </ligand>
</feature>
<keyword evidence="7 12" id="KW-0285">Flavoprotein</keyword>
<accession>A0A9W9PCB6</accession>
<dbReference type="Proteomes" id="UP001147733">
    <property type="component" value="Unassembled WGS sequence"/>
</dbReference>
<dbReference type="PROSITE" id="PS00624">
    <property type="entry name" value="GMC_OXRED_2"/>
    <property type="match status" value="1"/>
</dbReference>
<feature type="active site" description="Proton donor" evidence="10">
    <location>
        <position position="547"/>
    </location>
</feature>
<feature type="domain" description="Glucose-methanol-choline oxidoreductase N-terminal" evidence="14">
    <location>
        <begin position="93"/>
        <end position="116"/>
    </location>
</feature>
<protein>
    <recommendedName>
        <fullName evidence="14 15">Glucose-methanol-choline oxidoreductase N-terminal domain-containing protein</fullName>
    </recommendedName>
</protein>
<keyword evidence="17" id="KW-1185">Reference proteome</keyword>
<gene>
    <name evidence="16" type="ORF">N7469_000085</name>
</gene>
<evidence type="ECO:0000256" key="7">
    <source>
        <dbReference type="ARBA" id="ARBA00022630"/>
    </source>
</evidence>
<dbReference type="GO" id="GO:0005737">
    <property type="term" value="C:cytoplasm"/>
    <property type="evidence" value="ECO:0007669"/>
    <property type="project" value="UniProtKB-SubCell"/>
</dbReference>
<dbReference type="SUPFAM" id="SSF51905">
    <property type="entry name" value="FAD/NAD(P)-binding domain"/>
    <property type="match status" value="1"/>
</dbReference>
<dbReference type="GO" id="GO:0016614">
    <property type="term" value="F:oxidoreductase activity, acting on CH-OH group of donors"/>
    <property type="evidence" value="ECO:0007669"/>
    <property type="project" value="InterPro"/>
</dbReference>
<evidence type="ECO:0000256" key="4">
    <source>
        <dbReference type="ARBA" id="ARBA00010790"/>
    </source>
</evidence>
<proteinExistence type="inferred from homology"/>
<evidence type="ECO:0000256" key="2">
    <source>
        <dbReference type="ARBA" id="ARBA00004191"/>
    </source>
</evidence>
<evidence type="ECO:0000256" key="10">
    <source>
        <dbReference type="PIRSR" id="PIRSR000137-1"/>
    </source>
</evidence>
<dbReference type="PIRSF" id="PIRSF000137">
    <property type="entry name" value="Alcohol_oxidase"/>
    <property type="match status" value="1"/>
</dbReference>
<comment type="subcellular location">
    <subcellularLocation>
        <location evidence="3">Cytoplasm</location>
    </subcellularLocation>
    <subcellularLocation>
        <location evidence="2">Secreted</location>
        <location evidence="2">Cell wall</location>
    </subcellularLocation>
</comment>
<dbReference type="AlphaFoldDB" id="A0A9W9PCB6"/>
<evidence type="ECO:0000313" key="17">
    <source>
        <dbReference type="Proteomes" id="UP001147733"/>
    </source>
</evidence>
<evidence type="ECO:0000256" key="12">
    <source>
        <dbReference type="RuleBase" id="RU003968"/>
    </source>
</evidence>
<comment type="caution">
    <text evidence="16">The sequence shown here is derived from an EMBL/GenBank/DDBJ whole genome shotgun (WGS) entry which is preliminary data.</text>
</comment>
<reference evidence="16" key="2">
    <citation type="journal article" date="2023" name="IMA Fungus">
        <title>Comparative genomic study of the Penicillium genus elucidates a diverse pangenome and 15 lateral gene transfer events.</title>
        <authorList>
            <person name="Petersen C."/>
            <person name="Sorensen T."/>
            <person name="Nielsen M.R."/>
            <person name="Sondergaard T.E."/>
            <person name="Sorensen J.L."/>
            <person name="Fitzpatrick D.A."/>
            <person name="Frisvad J.C."/>
            <person name="Nielsen K.L."/>
        </authorList>
    </citation>
    <scope>NUCLEOTIDE SEQUENCE</scope>
    <source>
        <strain evidence="16">IBT 23319</strain>
    </source>
</reference>
<evidence type="ECO:0000256" key="8">
    <source>
        <dbReference type="ARBA" id="ARBA00022827"/>
    </source>
</evidence>
<feature type="domain" description="Glucose-methanol-choline oxidoreductase N-terminal" evidence="15">
    <location>
        <begin position="283"/>
        <end position="297"/>
    </location>
</feature>
<dbReference type="InterPro" id="IPR007867">
    <property type="entry name" value="GMC_OxRtase_C"/>
</dbReference>
<keyword evidence="8 11" id="KW-0274">FAD</keyword>
<evidence type="ECO:0000259" key="14">
    <source>
        <dbReference type="PROSITE" id="PS00623"/>
    </source>
</evidence>
<dbReference type="Pfam" id="PF05199">
    <property type="entry name" value="GMC_oxred_C"/>
    <property type="match status" value="1"/>
</dbReference>
<dbReference type="GO" id="GO:0050660">
    <property type="term" value="F:flavin adenine dinucleotide binding"/>
    <property type="evidence" value="ECO:0007669"/>
    <property type="project" value="InterPro"/>
</dbReference>
<evidence type="ECO:0000256" key="1">
    <source>
        <dbReference type="ARBA" id="ARBA00001974"/>
    </source>
</evidence>
<evidence type="ECO:0000259" key="15">
    <source>
        <dbReference type="PROSITE" id="PS00624"/>
    </source>
</evidence>
<sequence>TKENPMEFSNIQFDYLIVGGGTAGLVVAARLSEDPQAHVGVIEAGPSALNGEDEGSITVPGRYGETIGSHYDWKFETIPQPGLMGRSLAWPRGRVLGGTSALNFMAWNRGHRDDYDAWVELGNPGWGWNDLLPYFLRSETFHPPTAEHQKYYNSSYQAEFNGSQGPIQTTHIKQYGQAHQYWHETLNTLGISSTDDSLTGRNSGAWNMVCSIDPSQQTRSYSASAYYAPVAARGNLHVITNATVLNIILEGNDSGWTATGVRVRKEGQVFEAKPRREIILSAGSVQSPQILELSGVGPRNILQAAGIEVKVENKNVGENLQDHMMFASIYEVLPTLSSRDDIVNNPVLREAADRAYATSKTGPWTILPCSVAYCSLSDIMPGNEDSSPGIKQSIPGQTSEPRGANISTQNAINYGQDRGHIEYIFDLGNWSPFFTSDPNKKYATMLQMLQYPLSRGSIHIQPQSDAKYPVTVDDKPIIDPKYYLGPGQYDKSVMTLARKFADKICETEPLSQITKGRVFPPPDEDSDTSNTQSDEHFMEEYTITDWHPIGTCSMGGSKGAHTGVVDERLRVYGVRGLRVIDASIMPRQIGAHLQATVYAIAEKGADMIKEDWRSD</sequence>
<comment type="cofactor">
    <cofactor evidence="1 11">
        <name>FAD</name>
        <dbReference type="ChEBI" id="CHEBI:57692"/>
    </cofactor>
</comment>
<dbReference type="PROSITE" id="PS00623">
    <property type="entry name" value="GMC_OXRED_1"/>
    <property type="match status" value="1"/>
</dbReference>
<feature type="active site" description="Proton acceptor" evidence="10">
    <location>
        <position position="592"/>
    </location>
</feature>
<dbReference type="OrthoDB" id="269227at2759"/>
<dbReference type="InterPro" id="IPR012132">
    <property type="entry name" value="GMC_OxRdtase"/>
</dbReference>
<keyword evidence="5" id="KW-0963">Cytoplasm</keyword>
<evidence type="ECO:0000313" key="16">
    <source>
        <dbReference type="EMBL" id="KAJ5241758.1"/>
    </source>
</evidence>
<keyword evidence="9" id="KW-0560">Oxidoreductase</keyword>
<dbReference type="Gene3D" id="3.50.50.60">
    <property type="entry name" value="FAD/NAD(P)-binding domain"/>
    <property type="match status" value="1"/>
</dbReference>
<evidence type="ECO:0000256" key="5">
    <source>
        <dbReference type="ARBA" id="ARBA00022490"/>
    </source>
</evidence>
<feature type="binding site" evidence="11">
    <location>
        <begin position="546"/>
        <end position="547"/>
    </location>
    <ligand>
        <name>FAD</name>
        <dbReference type="ChEBI" id="CHEBI:57692"/>
    </ligand>
</feature>
<feature type="non-terminal residue" evidence="16">
    <location>
        <position position="1"/>
    </location>
</feature>
<evidence type="ECO:0000256" key="6">
    <source>
        <dbReference type="ARBA" id="ARBA00022512"/>
    </source>
</evidence>
<keyword evidence="6" id="KW-0134">Cell wall</keyword>
<dbReference type="InterPro" id="IPR036188">
    <property type="entry name" value="FAD/NAD-bd_sf"/>
</dbReference>
<dbReference type="SUPFAM" id="SSF54373">
    <property type="entry name" value="FAD-linked reductases, C-terminal domain"/>
    <property type="match status" value="1"/>
</dbReference>
<feature type="binding site" evidence="11">
    <location>
        <position position="95"/>
    </location>
    <ligand>
        <name>FAD</name>
        <dbReference type="ChEBI" id="CHEBI:57692"/>
    </ligand>
</feature>
<organism evidence="16 17">
    <name type="scientific">Penicillium citrinum</name>
    <dbReference type="NCBI Taxonomy" id="5077"/>
    <lineage>
        <taxon>Eukaryota</taxon>
        <taxon>Fungi</taxon>
        <taxon>Dikarya</taxon>
        <taxon>Ascomycota</taxon>
        <taxon>Pezizomycotina</taxon>
        <taxon>Eurotiomycetes</taxon>
        <taxon>Eurotiomycetidae</taxon>
        <taxon>Eurotiales</taxon>
        <taxon>Aspergillaceae</taxon>
        <taxon>Penicillium</taxon>
    </lineage>
</organism>
<dbReference type="EMBL" id="JAPQKT010000001">
    <property type="protein sequence ID" value="KAJ5241758.1"/>
    <property type="molecule type" value="Genomic_DNA"/>
</dbReference>
<evidence type="ECO:0000256" key="11">
    <source>
        <dbReference type="PIRSR" id="PIRSR000137-2"/>
    </source>
</evidence>
<dbReference type="Pfam" id="PF00732">
    <property type="entry name" value="GMC_oxred_N"/>
    <property type="match status" value="1"/>
</dbReference>
<evidence type="ECO:0000256" key="9">
    <source>
        <dbReference type="ARBA" id="ARBA00023002"/>
    </source>
</evidence>
<keyword evidence="6" id="KW-0964">Secreted</keyword>
<dbReference type="RefSeq" id="XP_056504762.1">
    <property type="nucleotide sequence ID" value="XM_056639005.1"/>
</dbReference>
<dbReference type="PANTHER" id="PTHR11552:SF201">
    <property type="entry name" value="GLUCOSE-METHANOL-CHOLINE OXIDOREDUCTASE N-TERMINAL DOMAIN-CONTAINING PROTEIN"/>
    <property type="match status" value="1"/>
</dbReference>
<dbReference type="InterPro" id="IPR000172">
    <property type="entry name" value="GMC_OxRdtase_N"/>
</dbReference>
<feature type="binding site" evidence="11">
    <location>
        <position position="99"/>
    </location>
    <ligand>
        <name>FAD</name>
        <dbReference type="ChEBI" id="CHEBI:57692"/>
    </ligand>
</feature>
<evidence type="ECO:0000256" key="3">
    <source>
        <dbReference type="ARBA" id="ARBA00004496"/>
    </source>
</evidence>
<name>A0A9W9PCB6_PENCI</name>
<dbReference type="PANTHER" id="PTHR11552">
    <property type="entry name" value="GLUCOSE-METHANOL-CHOLINE GMC OXIDOREDUCTASE"/>
    <property type="match status" value="1"/>
</dbReference>
<dbReference type="GeneID" id="81378172"/>
<dbReference type="Gene3D" id="3.30.560.10">
    <property type="entry name" value="Glucose Oxidase, domain 3"/>
    <property type="match status" value="1"/>
</dbReference>
<reference evidence="16" key="1">
    <citation type="submission" date="2022-11" db="EMBL/GenBank/DDBJ databases">
        <authorList>
            <person name="Petersen C."/>
        </authorList>
    </citation>
    <scope>NUCLEOTIDE SEQUENCE</scope>
    <source>
        <strain evidence="16">IBT 23319</strain>
    </source>
</reference>
<feature type="region of interest" description="Disordered" evidence="13">
    <location>
        <begin position="384"/>
        <end position="405"/>
    </location>
</feature>
<comment type="similarity">
    <text evidence="4 12">Belongs to the GMC oxidoreductase family.</text>
</comment>
<evidence type="ECO:0000256" key="13">
    <source>
        <dbReference type="SAM" id="MobiDB-lite"/>
    </source>
</evidence>